<dbReference type="PANTHER" id="PTHR23088:SF30">
    <property type="entry name" value="OMEGA-AMIDASE NIT2"/>
    <property type="match status" value="1"/>
</dbReference>
<evidence type="ECO:0000259" key="2">
    <source>
        <dbReference type="PROSITE" id="PS50263"/>
    </source>
</evidence>
<dbReference type="PROSITE" id="PS50263">
    <property type="entry name" value="CN_HYDROLASE"/>
    <property type="match status" value="1"/>
</dbReference>
<proteinExistence type="predicted"/>
<dbReference type="GO" id="GO:0050152">
    <property type="term" value="F:omega-amidase activity"/>
    <property type="evidence" value="ECO:0007669"/>
    <property type="project" value="TreeGrafter"/>
</dbReference>
<dbReference type="STRING" id="61424.A0A2T9Y610"/>
<dbReference type="InterPro" id="IPR045254">
    <property type="entry name" value="Nit1/2_C-N_Hydrolase"/>
</dbReference>
<dbReference type="Gene3D" id="3.60.110.10">
    <property type="entry name" value="Carbon-nitrogen hydrolase"/>
    <property type="match status" value="1"/>
</dbReference>
<dbReference type="CDD" id="cd07572">
    <property type="entry name" value="nit"/>
    <property type="match status" value="1"/>
</dbReference>
<dbReference type="GO" id="GO:0006528">
    <property type="term" value="P:asparagine metabolic process"/>
    <property type="evidence" value="ECO:0007669"/>
    <property type="project" value="TreeGrafter"/>
</dbReference>
<dbReference type="Pfam" id="PF00795">
    <property type="entry name" value="CN_hydrolase"/>
    <property type="match status" value="1"/>
</dbReference>
<accession>A0A2T9Y610</accession>
<evidence type="ECO:0000313" key="3">
    <source>
        <dbReference type="EMBL" id="PVU87781.1"/>
    </source>
</evidence>
<dbReference type="EMBL" id="MBFT01000695">
    <property type="protein sequence ID" value="PVU87781.1"/>
    <property type="molecule type" value="Genomic_DNA"/>
</dbReference>
<gene>
    <name evidence="3" type="ORF">BB559_005884</name>
</gene>
<evidence type="ECO:0000256" key="1">
    <source>
        <dbReference type="ARBA" id="ARBA00022801"/>
    </source>
</evidence>
<dbReference type="OrthoDB" id="10250282at2759"/>
<name>A0A2T9Y610_9FUNG</name>
<dbReference type="SUPFAM" id="SSF56317">
    <property type="entry name" value="Carbon-nitrogen hydrolase"/>
    <property type="match status" value="1"/>
</dbReference>
<dbReference type="GO" id="GO:0006107">
    <property type="term" value="P:oxaloacetate metabolic process"/>
    <property type="evidence" value="ECO:0007669"/>
    <property type="project" value="TreeGrafter"/>
</dbReference>
<reference evidence="3 4" key="1">
    <citation type="journal article" date="2018" name="MBio">
        <title>Comparative Genomics Reveals the Core Gene Toolbox for the Fungus-Insect Symbiosis.</title>
        <authorList>
            <person name="Wang Y."/>
            <person name="Stata M."/>
            <person name="Wang W."/>
            <person name="Stajich J.E."/>
            <person name="White M.M."/>
            <person name="Moncalvo J.M."/>
        </authorList>
    </citation>
    <scope>NUCLEOTIDE SEQUENCE [LARGE SCALE GENOMIC DNA]</scope>
    <source>
        <strain evidence="3 4">AUS-77-4</strain>
    </source>
</reference>
<evidence type="ECO:0000313" key="4">
    <source>
        <dbReference type="Proteomes" id="UP000245699"/>
    </source>
</evidence>
<feature type="domain" description="CN hydrolase" evidence="2">
    <location>
        <begin position="4"/>
        <end position="254"/>
    </location>
</feature>
<dbReference type="Proteomes" id="UP000245699">
    <property type="component" value="Unassembled WGS sequence"/>
</dbReference>
<organism evidence="3 4">
    <name type="scientific">Furculomyces boomerangus</name>
    <dbReference type="NCBI Taxonomy" id="61424"/>
    <lineage>
        <taxon>Eukaryota</taxon>
        <taxon>Fungi</taxon>
        <taxon>Fungi incertae sedis</taxon>
        <taxon>Zoopagomycota</taxon>
        <taxon>Kickxellomycotina</taxon>
        <taxon>Harpellomycetes</taxon>
        <taxon>Harpellales</taxon>
        <taxon>Harpellaceae</taxon>
        <taxon>Furculomyces</taxon>
    </lineage>
</organism>
<dbReference type="AlphaFoldDB" id="A0A2T9Y610"/>
<dbReference type="PANTHER" id="PTHR23088">
    <property type="entry name" value="NITRILASE-RELATED"/>
    <property type="match status" value="1"/>
</dbReference>
<comment type="caution">
    <text evidence="3">The sequence shown here is derived from an EMBL/GenBank/DDBJ whole genome shotgun (WGS) entry which is preliminary data.</text>
</comment>
<keyword evidence="1" id="KW-0378">Hydrolase</keyword>
<dbReference type="GO" id="GO:0006541">
    <property type="term" value="P:glutamine metabolic process"/>
    <property type="evidence" value="ECO:0007669"/>
    <property type="project" value="TreeGrafter"/>
</dbReference>
<dbReference type="InterPro" id="IPR036526">
    <property type="entry name" value="C-N_Hydrolase_sf"/>
</dbReference>
<keyword evidence="4" id="KW-1185">Reference proteome</keyword>
<dbReference type="GO" id="GO:0005739">
    <property type="term" value="C:mitochondrion"/>
    <property type="evidence" value="ECO:0007669"/>
    <property type="project" value="TreeGrafter"/>
</dbReference>
<protein>
    <recommendedName>
        <fullName evidence="2">CN hydrolase domain-containing protein</fullName>
    </recommendedName>
</protein>
<dbReference type="InterPro" id="IPR003010">
    <property type="entry name" value="C-N_Hydrolase"/>
</dbReference>
<sequence length="282" mass="30928">MTSFRMALVQVRPTRNKEENIASATKLVLEAAANGADLVVLPELFTCVLEDECFIKNAEFITGPQPGTTTVALSQLAKDANIYLVGGSYPEKDPSSKKIYNTCTVWNNKGEMIAMHRKVHLYDVDIPNKLVAKESNVFAAGNSLTSFDSPWGKIGVAICYDVRYPEMAMYAARQGCVAMIYPAAFNTVTGPLHWELLLRSRALDNMIFVAGCGPANTPTDPTPAYGHSMIVGPKGNIIESTGMKESIIMSEINLAEIDEIRSSIPIYTQRRFDVYSDISSVQ</sequence>